<dbReference type="STRING" id="1903181.BTN85_1672"/>
<dbReference type="Proteomes" id="UP000185744">
    <property type="component" value="Unassembled WGS sequence"/>
</dbReference>
<comment type="caution">
    <text evidence="1">The sequence shown here is derived from an EMBL/GenBank/DDBJ whole genome shotgun (WGS) entry which is preliminary data.</text>
</comment>
<gene>
    <name evidence="1" type="ORF">BTN85_1672</name>
</gene>
<name>A0A1Q6DXS1_METT1</name>
<proteinExistence type="predicted"/>
<dbReference type="EMBL" id="MSDW01000001">
    <property type="protein sequence ID" value="OKY79165.1"/>
    <property type="molecule type" value="Genomic_DNA"/>
</dbReference>
<evidence type="ECO:0000313" key="1">
    <source>
        <dbReference type="EMBL" id="OKY79165.1"/>
    </source>
</evidence>
<reference evidence="1" key="1">
    <citation type="submission" date="2016-12" db="EMBL/GenBank/DDBJ databases">
        <title>Discovery of methanogenic haloarchaea.</title>
        <authorList>
            <person name="Sorokin D.Y."/>
            <person name="Makarova K.S."/>
            <person name="Abbas B."/>
            <person name="Ferrer M."/>
            <person name="Golyshin P.N."/>
        </authorList>
    </citation>
    <scope>NUCLEOTIDE SEQUENCE [LARGE SCALE GENOMIC DNA]</scope>
    <source>
        <strain evidence="1">HMET1</strain>
    </source>
</reference>
<dbReference type="AlphaFoldDB" id="A0A1Q6DXS1"/>
<keyword evidence="2" id="KW-1185">Reference proteome</keyword>
<organism evidence="1 2">
    <name type="scientific">Methanohalarchaeum thermophilum</name>
    <dbReference type="NCBI Taxonomy" id="1903181"/>
    <lineage>
        <taxon>Archaea</taxon>
        <taxon>Methanobacteriati</taxon>
        <taxon>Methanobacteriota</taxon>
        <taxon>Methanonatronarchaeia</taxon>
        <taxon>Methanonatronarchaeales</taxon>
        <taxon>Methanonatronarchaeaceae</taxon>
        <taxon>Candidatus Methanohalarchaeum</taxon>
    </lineage>
</organism>
<protein>
    <submittedName>
        <fullName evidence="1">Uncharacterized protein</fullName>
    </submittedName>
</protein>
<accession>A0A1Q6DXS1</accession>
<dbReference type="InParanoid" id="A0A1Q6DXS1"/>
<sequence length="39" mass="4602">MLEEKFEGVRKEQRKLFGKEGDAIIGRSKRGGWREPIRN</sequence>
<evidence type="ECO:0000313" key="2">
    <source>
        <dbReference type="Proteomes" id="UP000185744"/>
    </source>
</evidence>